<evidence type="ECO:0000256" key="3">
    <source>
        <dbReference type="RuleBase" id="RU369038"/>
    </source>
</evidence>
<feature type="domain" description="Leucine zipper homeobox-associated" evidence="5">
    <location>
        <begin position="166"/>
        <end position="201"/>
    </location>
</feature>
<comment type="caution">
    <text evidence="6">The sequence shown here is derived from an EMBL/GenBank/DDBJ whole genome shotgun (WGS) entry which is preliminary data.</text>
</comment>
<keyword evidence="3" id="KW-0371">Homeobox</keyword>
<evidence type="ECO:0000256" key="2">
    <source>
        <dbReference type="ARBA" id="ARBA00023163"/>
    </source>
</evidence>
<organism evidence="6 7">
    <name type="scientific">Zostera marina</name>
    <name type="common">Eelgrass</name>
    <dbReference type="NCBI Taxonomy" id="29655"/>
    <lineage>
        <taxon>Eukaryota</taxon>
        <taxon>Viridiplantae</taxon>
        <taxon>Streptophyta</taxon>
        <taxon>Embryophyta</taxon>
        <taxon>Tracheophyta</taxon>
        <taxon>Spermatophyta</taxon>
        <taxon>Magnoliopsida</taxon>
        <taxon>Liliopsida</taxon>
        <taxon>Zosteraceae</taxon>
        <taxon>Zostera</taxon>
    </lineage>
</organism>
<keyword evidence="3" id="KW-0238">DNA-binding</keyword>
<evidence type="ECO:0000256" key="4">
    <source>
        <dbReference type="SAM" id="Coils"/>
    </source>
</evidence>
<feature type="coiled-coil region" evidence="4">
    <location>
        <begin position="158"/>
        <end position="199"/>
    </location>
</feature>
<proteinExistence type="inferred from homology"/>
<dbReference type="GO" id="GO:0005634">
    <property type="term" value="C:nucleus"/>
    <property type="evidence" value="ECO:0000318"/>
    <property type="project" value="GO_Central"/>
</dbReference>
<evidence type="ECO:0000259" key="5">
    <source>
        <dbReference type="Pfam" id="PF02183"/>
    </source>
</evidence>
<dbReference type="GO" id="GO:0000981">
    <property type="term" value="F:DNA-binding transcription factor activity, RNA polymerase II-specific"/>
    <property type="evidence" value="ECO:0007669"/>
    <property type="project" value="UniProtKB-UniRule"/>
</dbReference>
<dbReference type="Pfam" id="PF02183">
    <property type="entry name" value="HALZ"/>
    <property type="match status" value="1"/>
</dbReference>
<dbReference type="AlphaFoldDB" id="A0A0K9PW86"/>
<dbReference type="GO" id="GO:0045893">
    <property type="term" value="P:positive regulation of DNA-templated transcription"/>
    <property type="evidence" value="ECO:0000318"/>
    <property type="project" value="GO_Central"/>
</dbReference>
<evidence type="ECO:0000313" key="7">
    <source>
        <dbReference type="Proteomes" id="UP000036987"/>
    </source>
</evidence>
<name>A0A0K9PW86_ZOSMR</name>
<protein>
    <recommendedName>
        <fullName evidence="3">Homeobox-leucine zipper protein</fullName>
    </recommendedName>
    <alternativeName>
        <fullName evidence="3">HD-ZIP protein</fullName>
    </alternativeName>
    <alternativeName>
        <fullName evidence="3">Homeodomain transcription factor</fullName>
    </alternativeName>
</protein>
<dbReference type="PANTHER" id="PTHR24326:SF606">
    <property type="entry name" value="HOMEOBOX-LEUCINE ZIPPER PROTEIN ATHB-54"/>
    <property type="match status" value="1"/>
</dbReference>
<dbReference type="InterPro" id="IPR003106">
    <property type="entry name" value="Leu_zip_homeo"/>
</dbReference>
<keyword evidence="3" id="KW-0539">Nucleus</keyword>
<dbReference type="InterPro" id="IPR045224">
    <property type="entry name" value="HDZip_class_I_plant"/>
</dbReference>
<keyword evidence="1 3" id="KW-0805">Transcription regulation</keyword>
<dbReference type="EMBL" id="LFYR01000625">
    <property type="protein sequence ID" value="KMZ72510.1"/>
    <property type="molecule type" value="Genomic_DNA"/>
</dbReference>
<dbReference type="InterPro" id="IPR009057">
    <property type="entry name" value="Homeodomain-like_sf"/>
</dbReference>
<comment type="subcellular location">
    <subcellularLocation>
        <location evidence="3">Nucleus</location>
    </subcellularLocation>
</comment>
<dbReference type="OrthoDB" id="6159439at2759"/>
<sequence>MSDALYIWKLIFSREPSPFISIRVLVGRTSYPKDISRSTIIGNNGGKIPSLLIKRPFRFTRIDVADNEHGFWSGDRDYEEDSSIGSRVLLHSVQLTILKDTKNVLVVTANGSNAKTILFLNLKTQIESLEKNFDTGNKLESYRKIQPAKRQVAIRFQNRRARLKTKQLEMDYQTLKQNYDHLKTNHDNLYEEKKKLRTEIRLNRKFELEHAEVRSKRKIPWFRGFLEENTDFW</sequence>
<evidence type="ECO:0000313" key="6">
    <source>
        <dbReference type="EMBL" id="KMZ72510.1"/>
    </source>
</evidence>
<keyword evidence="2 3" id="KW-0804">Transcription</keyword>
<dbReference type="GO" id="GO:0043565">
    <property type="term" value="F:sequence-specific DNA binding"/>
    <property type="evidence" value="ECO:0000318"/>
    <property type="project" value="GO_Central"/>
</dbReference>
<reference evidence="7" key="1">
    <citation type="journal article" date="2016" name="Nature">
        <title>The genome of the seagrass Zostera marina reveals angiosperm adaptation to the sea.</title>
        <authorList>
            <person name="Olsen J.L."/>
            <person name="Rouze P."/>
            <person name="Verhelst B."/>
            <person name="Lin Y.-C."/>
            <person name="Bayer T."/>
            <person name="Collen J."/>
            <person name="Dattolo E."/>
            <person name="De Paoli E."/>
            <person name="Dittami S."/>
            <person name="Maumus F."/>
            <person name="Michel G."/>
            <person name="Kersting A."/>
            <person name="Lauritano C."/>
            <person name="Lohaus R."/>
            <person name="Toepel M."/>
            <person name="Tonon T."/>
            <person name="Vanneste K."/>
            <person name="Amirebrahimi M."/>
            <person name="Brakel J."/>
            <person name="Bostroem C."/>
            <person name="Chovatia M."/>
            <person name="Grimwood J."/>
            <person name="Jenkins J.W."/>
            <person name="Jueterbock A."/>
            <person name="Mraz A."/>
            <person name="Stam W.T."/>
            <person name="Tice H."/>
            <person name="Bornberg-Bauer E."/>
            <person name="Green P.J."/>
            <person name="Pearson G.A."/>
            <person name="Procaccini G."/>
            <person name="Duarte C.M."/>
            <person name="Schmutz J."/>
            <person name="Reusch T.B.H."/>
            <person name="Van de Peer Y."/>
        </authorList>
    </citation>
    <scope>NUCLEOTIDE SEQUENCE [LARGE SCALE GENOMIC DNA]</scope>
    <source>
        <strain evidence="7">cv. Finnish</strain>
    </source>
</reference>
<dbReference type="Proteomes" id="UP000036987">
    <property type="component" value="Unassembled WGS sequence"/>
</dbReference>
<keyword evidence="4" id="KW-0175">Coiled coil</keyword>
<keyword evidence="7" id="KW-1185">Reference proteome</keyword>
<comment type="function">
    <text evidence="3">Transcription factor.</text>
</comment>
<comment type="similarity">
    <text evidence="3">Belongs to the HD-ZIP homeobox family. Class I subfamily.</text>
</comment>
<gene>
    <name evidence="6" type="ORF">ZOSMA_162G00310</name>
</gene>
<accession>A0A0K9PW86</accession>
<dbReference type="PANTHER" id="PTHR24326">
    <property type="entry name" value="HOMEOBOX-LEUCINE ZIPPER PROTEIN"/>
    <property type="match status" value="1"/>
</dbReference>
<dbReference type="SUPFAM" id="SSF46689">
    <property type="entry name" value="Homeodomain-like"/>
    <property type="match status" value="1"/>
</dbReference>
<evidence type="ECO:0000256" key="1">
    <source>
        <dbReference type="ARBA" id="ARBA00023015"/>
    </source>
</evidence>